<dbReference type="AlphaFoldDB" id="A0A0P7ZI81"/>
<accession>A0A0P7ZI81</accession>
<gene>
    <name evidence="6" type="ORF">MPEBLZ_00694</name>
</gene>
<organism evidence="6 7">
    <name type="scientific">Candidatus Methanoperedens nitratireducens</name>
    <dbReference type="NCBI Taxonomy" id="1392998"/>
    <lineage>
        <taxon>Archaea</taxon>
        <taxon>Methanobacteriati</taxon>
        <taxon>Methanobacteriota</taxon>
        <taxon>Stenosarchaea group</taxon>
        <taxon>Methanomicrobia</taxon>
        <taxon>Methanosarcinales</taxon>
        <taxon>ANME-2 cluster</taxon>
        <taxon>Candidatus Methanoperedentaceae</taxon>
        <taxon>Candidatus Methanoperedens</taxon>
    </lineage>
</organism>
<dbReference type="CDD" id="cd00093">
    <property type="entry name" value="HTH_XRE"/>
    <property type="match status" value="1"/>
</dbReference>
<dbReference type="InterPro" id="IPR001387">
    <property type="entry name" value="Cro/C1-type_HTH"/>
</dbReference>
<dbReference type="Pfam" id="PF26553">
    <property type="entry name" value="PDDEXK_19"/>
    <property type="match status" value="1"/>
</dbReference>
<dbReference type="InterPro" id="IPR010982">
    <property type="entry name" value="Lambda_DNA-bd_dom_sf"/>
</dbReference>
<evidence type="ECO:0000256" key="2">
    <source>
        <dbReference type="ARBA" id="ARBA00023125"/>
    </source>
</evidence>
<evidence type="ECO:0000256" key="3">
    <source>
        <dbReference type="ARBA" id="ARBA00023163"/>
    </source>
</evidence>
<dbReference type="GO" id="GO:0003700">
    <property type="term" value="F:DNA-binding transcription factor activity"/>
    <property type="evidence" value="ECO:0007669"/>
    <property type="project" value="UniProtKB-UniRule"/>
</dbReference>
<dbReference type="InterPro" id="IPR059051">
    <property type="entry name" value="MTH_967_PDDEXK"/>
</dbReference>
<dbReference type="GO" id="GO:0003677">
    <property type="term" value="F:DNA binding"/>
    <property type="evidence" value="ECO:0007669"/>
    <property type="project" value="UniProtKB-KW"/>
</dbReference>
<feature type="domain" description="HTH cro/C1-type" evidence="5">
    <location>
        <begin position="132"/>
        <end position="190"/>
    </location>
</feature>
<evidence type="ECO:0000313" key="7">
    <source>
        <dbReference type="Proteomes" id="UP000050360"/>
    </source>
</evidence>
<dbReference type="SMART" id="SM00530">
    <property type="entry name" value="HTH_XRE"/>
    <property type="match status" value="1"/>
</dbReference>
<dbReference type="NCBIfam" id="NF003162">
    <property type="entry name" value="PRK04140.1"/>
    <property type="match status" value="1"/>
</dbReference>
<evidence type="ECO:0000259" key="5">
    <source>
        <dbReference type="PROSITE" id="PS50943"/>
    </source>
</evidence>
<dbReference type="Gene3D" id="1.10.260.40">
    <property type="entry name" value="lambda repressor-like DNA-binding domains"/>
    <property type="match status" value="1"/>
</dbReference>
<comment type="caution">
    <text evidence="6">The sequence shown here is derived from an EMBL/GenBank/DDBJ whole genome shotgun (WGS) entry which is preliminary data.</text>
</comment>
<evidence type="ECO:0000256" key="4">
    <source>
        <dbReference type="HAMAP-Rule" id="MF_00584"/>
    </source>
</evidence>
<dbReference type="HAMAP" id="MF_00584">
    <property type="entry name" value="HTH_type_cro_C1"/>
    <property type="match status" value="1"/>
</dbReference>
<keyword evidence="1 4" id="KW-0805">Transcription regulation</keyword>
<keyword evidence="2 4" id="KW-0238">DNA-binding</keyword>
<proteinExistence type="inferred from homology"/>
<dbReference type="Pfam" id="PF01381">
    <property type="entry name" value="HTH_3"/>
    <property type="match status" value="1"/>
</dbReference>
<dbReference type="EMBL" id="LKCM01000061">
    <property type="protein sequence ID" value="KPQ44729.1"/>
    <property type="molecule type" value="Genomic_DNA"/>
</dbReference>
<keyword evidence="3 4" id="KW-0804">Transcription</keyword>
<evidence type="ECO:0000313" key="6">
    <source>
        <dbReference type="EMBL" id="KPQ44729.1"/>
    </source>
</evidence>
<sequence>MNKESLINRAFVILTRAGFIISERCDTRPRSFDMAVRRDNLLLLIKVISNIDGLNEETTREMQILSKQLHGYPIVIGEKTRDHSLETGVVYFRYGVPAFDIKTMQDYFIDDMPPLIYAEHGGLYVNIEGNILKEERIRKNISLGALASMLGVSRRTISKYEDGEMAASVDVAVKLEELMDRGFTVSVNLFDKLHRENTQKQEATPEHSNVFSILQDMGFNVMPISQAPFDAVSQSSNRRDEDATILTGVAEYSRTMVKKAHLMSSISEVAGTQSLLIIQGVSKTKNIEGTVVIDNKELEKFNDKDDFIDLLQERRPKIKVS</sequence>
<dbReference type="PROSITE" id="PS50943">
    <property type="entry name" value="HTH_CROC1"/>
    <property type="match status" value="1"/>
</dbReference>
<dbReference type="InterPro" id="IPR020886">
    <property type="entry name" value="MTH_967-like"/>
</dbReference>
<reference evidence="6 7" key="1">
    <citation type="submission" date="2015-09" db="EMBL/GenBank/DDBJ databases">
        <title>A metagenomics-based metabolic model of nitrate-dependent anaerobic oxidation of methane by Methanoperedens-like archaea.</title>
        <authorList>
            <person name="Arshad A."/>
            <person name="Speth D.R."/>
            <person name="De Graaf R.M."/>
            <person name="Op Den Camp H.J."/>
            <person name="Jetten M.S."/>
            <person name="Welte C.U."/>
        </authorList>
    </citation>
    <scope>NUCLEOTIDE SEQUENCE [LARGE SCALE GENOMIC DNA]</scope>
</reference>
<protein>
    <recommendedName>
        <fullName evidence="4">Putative HTH-type transcriptional regulatory protein MPEBLZ_00694</fullName>
    </recommendedName>
</protein>
<name>A0A0P7ZI81_9EURY</name>
<dbReference type="SUPFAM" id="SSF47413">
    <property type="entry name" value="lambda repressor-like DNA-binding domains"/>
    <property type="match status" value="1"/>
</dbReference>
<evidence type="ECO:0000256" key="1">
    <source>
        <dbReference type="ARBA" id="ARBA00023015"/>
    </source>
</evidence>
<dbReference type="Proteomes" id="UP000050360">
    <property type="component" value="Unassembled WGS sequence"/>
</dbReference>